<dbReference type="STRING" id="33097.A0A150G7R5"/>
<reference evidence="3" key="1">
    <citation type="journal article" date="2016" name="Nat. Commun.">
        <title>The Gonium pectorale genome demonstrates co-option of cell cycle regulation during the evolution of multicellularity.</title>
        <authorList>
            <person name="Hanschen E.R."/>
            <person name="Marriage T.N."/>
            <person name="Ferris P.J."/>
            <person name="Hamaji T."/>
            <person name="Toyoda A."/>
            <person name="Fujiyama A."/>
            <person name="Neme R."/>
            <person name="Noguchi H."/>
            <person name="Minakuchi Y."/>
            <person name="Suzuki M."/>
            <person name="Kawai-Toyooka H."/>
            <person name="Smith D.R."/>
            <person name="Sparks H."/>
            <person name="Anderson J."/>
            <person name="Bakaric R."/>
            <person name="Luria V."/>
            <person name="Karger A."/>
            <person name="Kirschner M.W."/>
            <person name="Durand P.M."/>
            <person name="Michod R.E."/>
            <person name="Nozaki H."/>
            <person name="Olson B.J."/>
        </authorList>
    </citation>
    <scope>NUCLEOTIDE SEQUENCE [LARGE SCALE GENOMIC DNA]</scope>
    <source>
        <strain evidence="3">NIES-2863</strain>
    </source>
</reference>
<dbReference type="AlphaFoldDB" id="A0A150G7R5"/>
<dbReference type="InterPro" id="IPR000048">
    <property type="entry name" value="IQ_motif_EF-hand-BS"/>
</dbReference>
<evidence type="ECO:0000313" key="3">
    <source>
        <dbReference type="Proteomes" id="UP000075714"/>
    </source>
</evidence>
<dbReference type="PANTHER" id="PTHR33504:SF2">
    <property type="entry name" value="PROTEIN MFI"/>
    <property type="match status" value="1"/>
</dbReference>
<dbReference type="Proteomes" id="UP000075714">
    <property type="component" value="Unassembled WGS sequence"/>
</dbReference>
<feature type="region of interest" description="Disordered" evidence="1">
    <location>
        <begin position="313"/>
        <end position="335"/>
    </location>
</feature>
<dbReference type="Gene3D" id="1.20.5.190">
    <property type="match status" value="1"/>
</dbReference>
<dbReference type="EMBL" id="LSYV01000050">
    <property type="protein sequence ID" value="KXZ45887.1"/>
    <property type="molecule type" value="Genomic_DNA"/>
</dbReference>
<proteinExistence type="predicted"/>
<dbReference type="PROSITE" id="PS50096">
    <property type="entry name" value="IQ"/>
    <property type="match status" value="1"/>
</dbReference>
<dbReference type="Pfam" id="PF00612">
    <property type="entry name" value="IQ"/>
    <property type="match status" value="2"/>
</dbReference>
<dbReference type="OrthoDB" id="10253073at2759"/>
<evidence type="ECO:0000313" key="2">
    <source>
        <dbReference type="EMBL" id="KXZ45887.1"/>
    </source>
</evidence>
<name>A0A150G7R5_GONPE</name>
<evidence type="ECO:0000256" key="1">
    <source>
        <dbReference type="SAM" id="MobiDB-lite"/>
    </source>
</evidence>
<dbReference type="SMART" id="SM00015">
    <property type="entry name" value="IQ"/>
    <property type="match status" value="2"/>
</dbReference>
<accession>A0A150G7R5</accession>
<dbReference type="CDD" id="cd23767">
    <property type="entry name" value="IQCD"/>
    <property type="match status" value="1"/>
</dbReference>
<sequence length="436" mass="48372">MADDDEAEPSPYSDNYLAQFAATTIQRWFRGWRVRKEYLARRARIRAVEMAWARHHDVSYRTDMAARIIQTAWRSFRNRRIFNYYRDLIRFRERGDPRELLRVINPREAQLVDAAAGIHVRFRLGGTVFPPLVFYKIFTHRPVADIGAFGPRDYASEVRCTAGEVHNRPTAAAGAGAGAPAALSKLQPLSIGGAAAAAAASTAVAGGRAKNKHTFREGDFELDNSFREYIKPDGTIGWRNTVGWYERYENNGWRPVAERALLDEDPVTTMTRLKRQPLFHHNPAVRRENRARMVKQKKREWLRKLYTEGAGGLRPGSAGFGGPRGAGGAAGGGADLPDLDPDLDIDALDDGQLDQKVDDLLAWSQHLDFGSYFDDWTSMACTLASEAFVPEDEAPYLEEIPGPHGDVREALQAAGVPLVPFKGGPNAACGTAVPLR</sequence>
<organism evidence="2 3">
    <name type="scientific">Gonium pectorale</name>
    <name type="common">Green alga</name>
    <dbReference type="NCBI Taxonomy" id="33097"/>
    <lineage>
        <taxon>Eukaryota</taxon>
        <taxon>Viridiplantae</taxon>
        <taxon>Chlorophyta</taxon>
        <taxon>core chlorophytes</taxon>
        <taxon>Chlorophyceae</taxon>
        <taxon>CS clade</taxon>
        <taxon>Chlamydomonadales</taxon>
        <taxon>Volvocaceae</taxon>
        <taxon>Gonium</taxon>
    </lineage>
</organism>
<comment type="caution">
    <text evidence="2">The sequence shown here is derived from an EMBL/GenBank/DDBJ whole genome shotgun (WGS) entry which is preliminary data.</text>
</comment>
<dbReference type="PANTHER" id="PTHR33504">
    <property type="entry name" value="NADH DEHYDROGENASE (UBIQUINONE) 1 BETA SUBCOMPLEX, 4"/>
    <property type="match status" value="1"/>
</dbReference>
<protein>
    <submittedName>
        <fullName evidence="2">Uncharacterized protein</fullName>
    </submittedName>
</protein>
<gene>
    <name evidence="2" type="ORF">GPECTOR_49g471</name>
</gene>
<keyword evidence="3" id="KW-1185">Reference proteome</keyword>
<feature type="compositionally biased region" description="Gly residues" evidence="1">
    <location>
        <begin position="313"/>
        <end position="334"/>
    </location>
</feature>